<feature type="compositionally biased region" description="Low complexity" evidence="1">
    <location>
        <begin position="192"/>
        <end position="201"/>
    </location>
</feature>
<dbReference type="Proteomes" id="UP001174691">
    <property type="component" value="Unassembled WGS sequence"/>
</dbReference>
<feature type="region of interest" description="Disordered" evidence="1">
    <location>
        <begin position="391"/>
        <end position="429"/>
    </location>
</feature>
<keyword evidence="3" id="KW-1185">Reference proteome</keyword>
<feature type="compositionally biased region" description="Basic residues" evidence="1">
    <location>
        <begin position="173"/>
        <end position="191"/>
    </location>
</feature>
<reference evidence="2" key="1">
    <citation type="submission" date="2022-07" db="EMBL/GenBank/DDBJ databases">
        <title>Fungi with potential for degradation of polypropylene.</title>
        <authorList>
            <person name="Gostincar C."/>
        </authorList>
    </citation>
    <scope>NUCLEOTIDE SEQUENCE</scope>
    <source>
        <strain evidence="2">EXF-13287</strain>
    </source>
</reference>
<name>A0AA38VP71_9PEZI</name>
<accession>A0AA38VP71</accession>
<evidence type="ECO:0000313" key="3">
    <source>
        <dbReference type="Proteomes" id="UP001174691"/>
    </source>
</evidence>
<evidence type="ECO:0000313" key="2">
    <source>
        <dbReference type="EMBL" id="KAJ9155811.1"/>
    </source>
</evidence>
<evidence type="ECO:0000256" key="1">
    <source>
        <dbReference type="SAM" id="MobiDB-lite"/>
    </source>
</evidence>
<feature type="region of interest" description="Disordered" evidence="1">
    <location>
        <begin position="95"/>
        <end position="115"/>
    </location>
</feature>
<dbReference type="AlphaFoldDB" id="A0AA38VP71"/>
<feature type="region of interest" description="Disordered" evidence="1">
    <location>
        <begin position="143"/>
        <end position="256"/>
    </location>
</feature>
<sequence length="429" mass="45484">MSTQNKLDMAALIIANCRFISQPDADFAVIMTREQRQMGPLPWTAHVLRTADGFRSLFLCAAGPSPETAMSELLVKSADAARSYIGFNGYALPPSSNAGPQKGHDGGNPSLSDSSLTVDVLENDLSTSSGCESLSDDETVSVATAAGAKKPKHKSGKERKRKEAGKGSNARPSRSRSRSRTTARSASRSRSRSCSSSGSSGIIEDEQNPPRVWMPLQGPSGFVSHPGGPGNPPPPPGYTSWPPHMQGMPRMARNPLPQASVPPQLPPMTPHTNTTRSAATLHDVLIRIHWIGRGYAQVMKRLVANQPSLRSTALTYVRRNPDAFGGGVQASDYHALKLPAGSQGGLCLLANLRSVSVAGEQVDLRHYQGDSLGALLIHEANGSSRGALPRFEIDVSVSPPPPPPPSHYLRQPEKGPVRPVSGGQAAGDS</sequence>
<protein>
    <submittedName>
        <fullName evidence="2">Uncharacterized protein</fullName>
    </submittedName>
</protein>
<feature type="compositionally biased region" description="Basic residues" evidence="1">
    <location>
        <begin position="149"/>
        <end position="163"/>
    </location>
</feature>
<dbReference type="EMBL" id="JANBVN010000055">
    <property type="protein sequence ID" value="KAJ9155811.1"/>
    <property type="molecule type" value="Genomic_DNA"/>
</dbReference>
<comment type="caution">
    <text evidence="2">The sequence shown here is derived from an EMBL/GenBank/DDBJ whole genome shotgun (WGS) entry which is preliminary data.</text>
</comment>
<organism evidence="2 3">
    <name type="scientific">Coniochaeta hoffmannii</name>
    <dbReference type="NCBI Taxonomy" id="91930"/>
    <lineage>
        <taxon>Eukaryota</taxon>
        <taxon>Fungi</taxon>
        <taxon>Dikarya</taxon>
        <taxon>Ascomycota</taxon>
        <taxon>Pezizomycotina</taxon>
        <taxon>Sordariomycetes</taxon>
        <taxon>Sordariomycetidae</taxon>
        <taxon>Coniochaetales</taxon>
        <taxon>Coniochaetaceae</taxon>
        <taxon>Coniochaeta</taxon>
    </lineage>
</organism>
<gene>
    <name evidence="2" type="ORF">NKR19_g4449</name>
</gene>
<proteinExistence type="predicted"/>